<dbReference type="AlphaFoldDB" id="A0AAD2GZ26"/>
<sequence>MFGNSRPWPSVYVCSARRVVTRHRPQPFSHSGISPSRRWEERPMQSGVGRSAREGDSNIFWGFNGLGRDARCGTRNPSPTIPPWDFLSLIVASHAGVYVQVRPSTCSSVSTVITGVGGDDDVVVYTLPAVGPCRVTHRLRVAAHCQL</sequence>
<accession>A0AAD2GZ26</accession>
<evidence type="ECO:0000313" key="2">
    <source>
        <dbReference type="EMBL" id="CAK5266181.1"/>
    </source>
</evidence>
<comment type="caution">
    <text evidence="2">The sequence shown here is derived from an EMBL/GenBank/DDBJ whole genome shotgun (WGS) entry which is preliminary data.</text>
</comment>
<evidence type="ECO:0000313" key="3">
    <source>
        <dbReference type="Proteomes" id="UP001295794"/>
    </source>
</evidence>
<name>A0AAD2GZ26_9AGAR</name>
<protein>
    <submittedName>
        <fullName evidence="2">Uncharacterized protein</fullName>
    </submittedName>
</protein>
<gene>
    <name evidence="2" type="ORF">MYCIT1_LOCUS7771</name>
</gene>
<evidence type="ECO:0000256" key="1">
    <source>
        <dbReference type="SAM" id="MobiDB-lite"/>
    </source>
</evidence>
<organism evidence="2 3">
    <name type="scientific">Mycena citricolor</name>
    <dbReference type="NCBI Taxonomy" id="2018698"/>
    <lineage>
        <taxon>Eukaryota</taxon>
        <taxon>Fungi</taxon>
        <taxon>Dikarya</taxon>
        <taxon>Basidiomycota</taxon>
        <taxon>Agaricomycotina</taxon>
        <taxon>Agaricomycetes</taxon>
        <taxon>Agaricomycetidae</taxon>
        <taxon>Agaricales</taxon>
        <taxon>Marasmiineae</taxon>
        <taxon>Mycenaceae</taxon>
        <taxon>Mycena</taxon>
    </lineage>
</organism>
<reference evidence="2" key="1">
    <citation type="submission" date="2023-11" db="EMBL/GenBank/DDBJ databases">
        <authorList>
            <person name="De Vega J J."/>
            <person name="De Vega J J."/>
        </authorList>
    </citation>
    <scope>NUCLEOTIDE SEQUENCE</scope>
</reference>
<feature type="region of interest" description="Disordered" evidence="1">
    <location>
        <begin position="25"/>
        <end position="55"/>
    </location>
</feature>
<dbReference type="EMBL" id="CAVNYO010000108">
    <property type="protein sequence ID" value="CAK5266181.1"/>
    <property type="molecule type" value="Genomic_DNA"/>
</dbReference>
<keyword evidence="3" id="KW-1185">Reference proteome</keyword>
<proteinExistence type="predicted"/>
<feature type="non-terminal residue" evidence="2">
    <location>
        <position position="147"/>
    </location>
</feature>
<dbReference type="Proteomes" id="UP001295794">
    <property type="component" value="Unassembled WGS sequence"/>
</dbReference>